<protein>
    <submittedName>
        <fullName evidence="1">Cobalamin biosynthesis protein CbiM</fullName>
    </submittedName>
</protein>
<evidence type="ECO:0000313" key="1">
    <source>
        <dbReference type="EMBL" id="TGY80606.1"/>
    </source>
</evidence>
<sequence length="316" mass="33436">MHMSDALLSPPVALSAGIVSALLIGVSASRIKHEDRDGDAPLMGVLGAFVFAAQMINFTIPGTGSSGHIIGGLLLAALLGPWRGFITLCSVLIVQCLVFADGGLLALGCNIINMAAMSCLVAYPLVFKPLLGQNLNKSRIMLASVVASVVGLELGAFMVSVETVLSGISALPMNRFILFMLPIHLAIGICEGIATGLVLVFVSQRAPAMMMWNVPENSAATRKSRRSMVVIFAVAALILAVAFAWIASENPDGLEWAIMKLTGSTELAPSATPSTAFMPDYESHLSGIVGGIIVMMILWAVSMMIFRRKPQQKPRQ</sequence>
<comment type="caution">
    <text evidence="1">The sequence shown here is derived from an EMBL/GenBank/DDBJ whole genome shotgun (WGS) entry which is preliminary data.</text>
</comment>
<keyword evidence="2" id="KW-1185">Reference proteome</keyword>
<proteinExistence type="predicted"/>
<gene>
    <name evidence="1" type="ORF">E5331_02485</name>
</gene>
<dbReference type="EMBL" id="SRYB01000002">
    <property type="protein sequence ID" value="TGY80606.1"/>
    <property type="molecule type" value="Genomic_DNA"/>
</dbReference>
<reference evidence="1" key="1">
    <citation type="submission" date="2019-04" db="EMBL/GenBank/DDBJ databases">
        <title>Microbes associate with the intestines of laboratory mice.</title>
        <authorList>
            <person name="Navarre W."/>
            <person name="Wong E."/>
            <person name="Huang K."/>
            <person name="Tropini C."/>
            <person name="Ng K."/>
            <person name="Yu B."/>
        </authorList>
    </citation>
    <scope>NUCLEOTIDE SEQUENCE</scope>
    <source>
        <strain evidence="1">NM04_E33</strain>
    </source>
</reference>
<accession>A0AC61RNE8</accession>
<dbReference type="Proteomes" id="UP000306319">
    <property type="component" value="Unassembled WGS sequence"/>
</dbReference>
<organism evidence="1 2">
    <name type="scientific">Lepagella muris</name>
    <dbReference type="NCBI Taxonomy" id="3032870"/>
    <lineage>
        <taxon>Bacteria</taxon>
        <taxon>Pseudomonadati</taxon>
        <taxon>Bacteroidota</taxon>
        <taxon>Bacteroidia</taxon>
        <taxon>Bacteroidales</taxon>
        <taxon>Muribaculaceae</taxon>
        <taxon>Lepagella</taxon>
    </lineage>
</organism>
<evidence type="ECO:0000313" key="2">
    <source>
        <dbReference type="Proteomes" id="UP000306319"/>
    </source>
</evidence>
<name>A0AC61RNE8_9BACT</name>